<reference evidence="10" key="1">
    <citation type="journal article" date="2023" name="G3 (Bethesda)">
        <title>Whole genome assembly and annotation of the endangered Caribbean coral Acropora cervicornis.</title>
        <authorList>
            <person name="Selwyn J.D."/>
            <person name="Vollmer S.V."/>
        </authorList>
    </citation>
    <scope>NUCLEOTIDE SEQUENCE</scope>
    <source>
        <strain evidence="10">K2</strain>
    </source>
</reference>
<dbReference type="GO" id="GO:0004930">
    <property type="term" value="F:G protein-coupled receptor activity"/>
    <property type="evidence" value="ECO:0007669"/>
    <property type="project" value="UniProtKB-KW"/>
</dbReference>
<organism evidence="10 11">
    <name type="scientific">Acropora cervicornis</name>
    <name type="common">Staghorn coral</name>
    <dbReference type="NCBI Taxonomy" id="6130"/>
    <lineage>
        <taxon>Eukaryota</taxon>
        <taxon>Metazoa</taxon>
        <taxon>Cnidaria</taxon>
        <taxon>Anthozoa</taxon>
        <taxon>Hexacorallia</taxon>
        <taxon>Scleractinia</taxon>
        <taxon>Astrocoeniina</taxon>
        <taxon>Acroporidae</taxon>
        <taxon>Acropora</taxon>
    </lineage>
</organism>
<feature type="transmembrane region" description="Helical" evidence="8">
    <location>
        <begin position="12"/>
        <end position="34"/>
    </location>
</feature>
<evidence type="ECO:0000256" key="7">
    <source>
        <dbReference type="ARBA" id="ARBA00023224"/>
    </source>
</evidence>
<accession>A0AAD9UV93</accession>
<keyword evidence="3 8" id="KW-1133">Transmembrane helix</keyword>
<feature type="transmembrane region" description="Helical" evidence="8">
    <location>
        <begin position="266"/>
        <end position="290"/>
    </location>
</feature>
<dbReference type="AlphaFoldDB" id="A0AAD9UV93"/>
<dbReference type="Proteomes" id="UP001249851">
    <property type="component" value="Unassembled WGS sequence"/>
</dbReference>
<keyword evidence="4" id="KW-0297">G-protein coupled receptor</keyword>
<sequence>MSAFGKWSTLFVAIEIPVCLLGIFFNAIVVLTILKNRYRLSAPSYLILSMAVSDFLSCSVAVPFSIVRHFKKEWPFGMAGCQAHAFTIFLLTLVSLSHLAEISAGKYLTITRSLSKQSFLSRRVVFRVITASWVLSFIFTSLPLVVWSHIYGLGGIGEICSDDQESPSPGEKAYFEIIFFCSYLLAFSVIMFSYFKIHQVSKHIVYNTFQMHLSRIAPAVAISQALLKRHRKAAMYFLTVITAFMLSWSPYAVVSLLAVLDVKTNGFVSSACGVFAKTSFFLNPILYAIISRKFRRRMVVVAPMSRRNQKLRPAFVTSVGPLAL</sequence>
<evidence type="ECO:0000256" key="6">
    <source>
        <dbReference type="ARBA" id="ARBA00023170"/>
    </source>
</evidence>
<dbReference type="Gene3D" id="1.20.1070.10">
    <property type="entry name" value="Rhodopsin 7-helix transmembrane proteins"/>
    <property type="match status" value="1"/>
</dbReference>
<keyword evidence="6" id="KW-0675">Receptor</keyword>
<dbReference type="InterPro" id="IPR000276">
    <property type="entry name" value="GPCR_Rhodpsn"/>
</dbReference>
<evidence type="ECO:0000313" key="10">
    <source>
        <dbReference type="EMBL" id="KAK2551251.1"/>
    </source>
</evidence>
<feature type="transmembrane region" description="Helical" evidence="8">
    <location>
        <begin position="86"/>
        <end position="104"/>
    </location>
</feature>
<feature type="transmembrane region" description="Helical" evidence="8">
    <location>
        <begin position="236"/>
        <end position="260"/>
    </location>
</feature>
<keyword evidence="5 8" id="KW-0472">Membrane</keyword>
<dbReference type="EMBL" id="JARQWQ010000099">
    <property type="protein sequence ID" value="KAK2551251.1"/>
    <property type="molecule type" value="Genomic_DNA"/>
</dbReference>
<feature type="transmembrane region" description="Helical" evidence="8">
    <location>
        <begin position="46"/>
        <end position="66"/>
    </location>
</feature>
<comment type="caution">
    <text evidence="10">The sequence shown here is derived from an EMBL/GenBank/DDBJ whole genome shotgun (WGS) entry which is preliminary data.</text>
</comment>
<evidence type="ECO:0000256" key="4">
    <source>
        <dbReference type="ARBA" id="ARBA00023040"/>
    </source>
</evidence>
<dbReference type="InterPro" id="IPR017452">
    <property type="entry name" value="GPCR_Rhodpsn_7TM"/>
</dbReference>
<evidence type="ECO:0000256" key="5">
    <source>
        <dbReference type="ARBA" id="ARBA00023136"/>
    </source>
</evidence>
<protein>
    <submittedName>
        <fullName evidence="10">Rhodopsin</fullName>
    </submittedName>
</protein>
<evidence type="ECO:0000313" key="11">
    <source>
        <dbReference type="Proteomes" id="UP001249851"/>
    </source>
</evidence>
<evidence type="ECO:0000256" key="3">
    <source>
        <dbReference type="ARBA" id="ARBA00022989"/>
    </source>
</evidence>
<evidence type="ECO:0000256" key="2">
    <source>
        <dbReference type="ARBA" id="ARBA00022692"/>
    </source>
</evidence>
<keyword evidence="11" id="KW-1185">Reference proteome</keyword>
<gene>
    <name evidence="10" type="ORF">P5673_027835</name>
</gene>
<feature type="domain" description="G-protein coupled receptors family 1 profile" evidence="9">
    <location>
        <begin position="25"/>
        <end position="287"/>
    </location>
</feature>
<evidence type="ECO:0000256" key="1">
    <source>
        <dbReference type="ARBA" id="ARBA00004141"/>
    </source>
</evidence>
<proteinExistence type="predicted"/>
<dbReference type="InterPro" id="IPR050125">
    <property type="entry name" value="GPCR_opsins"/>
</dbReference>
<feature type="transmembrane region" description="Helical" evidence="8">
    <location>
        <begin position="173"/>
        <end position="195"/>
    </location>
</feature>
<name>A0AAD9UV93_ACRCE</name>
<evidence type="ECO:0000259" key="9">
    <source>
        <dbReference type="PROSITE" id="PS50262"/>
    </source>
</evidence>
<reference evidence="10" key="2">
    <citation type="journal article" date="2023" name="Science">
        <title>Genomic signatures of disease resistance in endangered staghorn corals.</title>
        <authorList>
            <person name="Vollmer S.V."/>
            <person name="Selwyn J.D."/>
            <person name="Despard B.A."/>
            <person name="Roesel C.L."/>
        </authorList>
    </citation>
    <scope>NUCLEOTIDE SEQUENCE</scope>
    <source>
        <strain evidence="10">K2</strain>
    </source>
</reference>
<keyword evidence="7" id="KW-0807">Transducer</keyword>
<dbReference type="PROSITE" id="PS50262">
    <property type="entry name" value="G_PROTEIN_RECEP_F1_2"/>
    <property type="match status" value="1"/>
</dbReference>
<dbReference type="SUPFAM" id="SSF81321">
    <property type="entry name" value="Family A G protein-coupled receptor-like"/>
    <property type="match status" value="1"/>
</dbReference>
<dbReference type="Pfam" id="PF00001">
    <property type="entry name" value="7tm_1"/>
    <property type="match status" value="1"/>
</dbReference>
<dbReference type="PANTHER" id="PTHR24240">
    <property type="entry name" value="OPSIN"/>
    <property type="match status" value="1"/>
</dbReference>
<feature type="transmembrane region" description="Helical" evidence="8">
    <location>
        <begin position="124"/>
        <end position="147"/>
    </location>
</feature>
<comment type="subcellular location">
    <subcellularLocation>
        <location evidence="1">Membrane</location>
        <topology evidence="1">Multi-pass membrane protein</topology>
    </subcellularLocation>
</comment>
<evidence type="ECO:0000256" key="8">
    <source>
        <dbReference type="SAM" id="Phobius"/>
    </source>
</evidence>
<dbReference type="GO" id="GO:0016020">
    <property type="term" value="C:membrane"/>
    <property type="evidence" value="ECO:0007669"/>
    <property type="project" value="UniProtKB-SubCell"/>
</dbReference>
<dbReference type="PRINTS" id="PR00237">
    <property type="entry name" value="GPCRRHODOPSN"/>
</dbReference>
<keyword evidence="2 8" id="KW-0812">Transmembrane</keyword>